<comment type="subcellular location">
    <subcellularLocation>
        <location evidence="1">Cell membrane</location>
        <topology evidence="1">Multi-pass membrane protein</topology>
    </subcellularLocation>
</comment>
<keyword evidence="3" id="KW-1003">Cell membrane</keyword>
<dbReference type="PANTHER" id="PTHR34040:SF7">
    <property type="entry name" value="SURFACE PRESENTATION OF ANTIGENS PROTEIN SPAQ"/>
    <property type="match status" value="1"/>
</dbReference>
<evidence type="ECO:0000256" key="2">
    <source>
        <dbReference type="ARBA" id="ARBA00006156"/>
    </source>
</evidence>
<reference evidence="9" key="1">
    <citation type="journal article" date="2016" name="Front. Microbiol.">
        <title>Genome Sequence of the Piezophilic, Mesophilic Sulfate-Reducing Bacterium Desulfovibrio indicus J2T.</title>
        <authorList>
            <person name="Cao J."/>
            <person name="Maignien L."/>
            <person name="Shao Z."/>
            <person name="Alain K."/>
            <person name="Jebbar M."/>
        </authorList>
    </citation>
    <scope>NUCLEOTIDE SEQUENCE</scope>
    <source>
        <strain evidence="9">DSM 16372</strain>
    </source>
</reference>
<reference evidence="9" key="2">
    <citation type="submission" date="2021-08" db="EMBL/GenBank/DDBJ databases">
        <authorList>
            <person name="Tani A."/>
            <person name="Ola A."/>
            <person name="Ogura Y."/>
            <person name="Katsura K."/>
            <person name="Hayashi T."/>
        </authorList>
    </citation>
    <scope>NUCLEOTIDE SEQUENCE</scope>
    <source>
        <strain evidence="9">DSM 16372</strain>
    </source>
</reference>
<dbReference type="AlphaFoldDB" id="A0AAV4ZSD5"/>
<evidence type="ECO:0000256" key="5">
    <source>
        <dbReference type="ARBA" id="ARBA00022989"/>
    </source>
</evidence>
<dbReference type="EMBL" id="BPQO01000027">
    <property type="protein sequence ID" value="GJD91460.1"/>
    <property type="molecule type" value="Genomic_DNA"/>
</dbReference>
<keyword evidence="4 8" id="KW-0812">Transmembrane</keyword>
<keyword evidence="5 8" id="KW-1133">Transmembrane helix</keyword>
<feature type="transmembrane region" description="Helical" evidence="8">
    <location>
        <begin position="49"/>
        <end position="70"/>
    </location>
</feature>
<dbReference type="Pfam" id="PF01313">
    <property type="entry name" value="Bac_export_3"/>
    <property type="match status" value="1"/>
</dbReference>
<proteinExistence type="inferred from homology"/>
<dbReference type="GO" id="GO:0005886">
    <property type="term" value="C:plasma membrane"/>
    <property type="evidence" value="ECO:0007669"/>
    <property type="project" value="UniProtKB-SubCell"/>
</dbReference>
<dbReference type="InterPro" id="IPR006306">
    <property type="entry name" value="T3SS_HrpO"/>
</dbReference>
<accession>A0AAV4ZSD5</accession>
<evidence type="ECO:0000256" key="3">
    <source>
        <dbReference type="ARBA" id="ARBA00022475"/>
    </source>
</evidence>
<gene>
    <name evidence="9" type="ORF">BHAOGJBA_5008</name>
</gene>
<name>A0AAV4ZSD5_9HYPH</name>
<evidence type="ECO:0000256" key="7">
    <source>
        <dbReference type="ARBA" id="ARBA00023136"/>
    </source>
</evidence>
<evidence type="ECO:0000256" key="1">
    <source>
        <dbReference type="ARBA" id="ARBA00004651"/>
    </source>
</evidence>
<keyword evidence="6" id="KW-0843">Virulence</keyword>
<dbReference type="RefSeq" id="WP_066922374.1">
    <property type="nucleotide sequence ID" value="NZ_BPQO01000027.1"/>
</dbReference>
<sequence>MTPADAVHQITEAMMLVMLLSMPPIVVASVVGIAVSLLQALTQVQEQTLSFAIKLVAVAVTIAAMAGFLGNEMFTYTLKLFDNFPKYTHVAKEPRR</sequence>
<evidence type="ECO:0000256" key="8">
    <source>
        <dbReference type="SAM" id="Phobius"/>
    </source>
</evidence>
<organism evidence="9 10">
    <name type="scientific">Methylobacterium hispanicum</name>
    <dbReference type="NCBI Taxonomy" id="270350"/>
    <lineage>
        <taxon>Bacteria</taxon>
        <taxon>Pseudomonadati</taxon>
        <taxon>Pseudomonadota</taxon>
        <taxon>Alphaproteobacteria</taxon>
        <taxon>Hyphomicrobiales</taxon>
        <taxon>Methylobacteriaceae</taxon>
        <taxon>Methylobacterium</taxon>
    </lineage>
</organism>
<evidence type="ECO:0000313" key="10">
    <source>
        <dbReference type="Proteomes" id="UP001055247"/>
    </source>
</evidence>
<dbReference type="PRINTS" id="PR00952">
    <property type="entry name" value="TYPE3IMQPROT"/>
</dbReference>
<comment type="caution">
    <text evidence="9">The sequence shown here is derived from an EMBL/GenBank/DDBJ whole genome shotgun (WGS) entry which is preliminary data.</text>
</comment>
<dbReference type="Proteomes" id="UP001055247">
    <property type="component" value="Unassembled WGS sequence"/>
</dbReference>
<dbReference type="PANTHER" id="PTHR34040">
    <property type="entry name" value="FLAGELLAR BIOSYNTHETIC PROTEIN FLIQ"/>
    <property type="match status" value="1"/>
</dbReference>
<comment type="similarity">
    <text evidence="2">Belongs to the FliQ/MopD/SpaQ family.</text>
</comment>
<protein>
    <recommendedName>
        <fullName evidence="11">EscS/YscS/HrcS family type III secretion system export apparatus protein</fullName>
    </recommendedName>
</protein>
<dbReference type="NCBIfam" id="TIGR01403">
    <property type="entry name" value="fliQ_rel_III"/>
    <property type="match status" value="1"/>
</dbReference>
<evidence type="ECO:0000256" key="4">
    <source>
        <dbReference type="ARBA" id="ARBA00022692"/>
    </source>
</evidence>
<dbReference type="InterPro" id="IPR002191">
    <property type="entry name" value="Bac_export_3"/>
</dbReference>
<evidence type="ECO:0008006" key="11">
    <source>
        <dbReference type="Google" id="ProtNLM"/>
    </source>
</evidence>
<keyword evidence="7 8" id="KW-0472">Membrane</keyword>
<dbReference type="GO" id="GO:0009306">
    <property type="term" value="P:protein secretion"/>
    <property type="evidence" value="ECO:0007669"/>
    <property type="project" value="InterPro"/>
</dbReference>
<keyword evidence="10" id="KW-1185">Reference proteome</keyword>
<feature type="transmembrane region" description="Helical" evidence="8">
    <location>
        <begin position="13"/>
        <end position="37"/>
    </location>
</feature>
<dbReference type="PIRSF" id="PIRSF004669">
    <property type="entry name" value="FliQ"/>
    <property type="match status" value="1"/>
</dbReference>
<evidence type="ECO:0000313" key="9">
    <source>
        <dbReference type="EMBL" id="GJD91460.1"/>
    </source>
</evidence>
<evidence type="ECO:0000256" key="6">
    <source>
        <dbReference type="ARBA" id="ARBA00023026"/>
    </source>
</evidence>